<dbReference type="GO" id="GO:0005737">
    <property type="term" value="C:cytoplasm"/>
    <property type="evidence" value="ECO:0007669"/>
    <property type="project" value="UniProtKB-SubCell"/>
</dbReference>
<keyword evidence="7" id="KW-0418">Kinase</keyword>
<evidence type="ECO:0000313" key="9">
    <source>
        <dbReference type="EMBL" id="KJY59990.1"/>
    </source>
</evidence>
<dbReference type="InterPro" id="IPR004720">
    <property type="entry name" value="PTS_IIB_sorbose-sp"/>
</dbReference>
<dbReference type="GO" id="GO:0009401">
    <property type="term" value="P:phosphoenolpyruvate-dependent sugar phosphotransferase system"/>
    <property type="evidence" value="ECO:0007669"/>
    <property type="project" value="UniProtKB-KW"/>
</dbReference>
<dbReference type="PROSITE" id="PS51101">
    <property type="entry name" value="PTS_EIIB_TYPE_4"/>
    <property type="match status" value="1"/>
</dbReference>
<dbReference type="HOGENOM" id="CLU_116175_2_0_9"/>
<name>A0A0F4LN35_9LACO</name>
<evidence type="ECO:0000313" key="10">
    <source>
        <dbReference type="Proteomes" id="UP000033612"/>
    </source>
</evidence>
<keyword evidence="4" id="KW-0762">Sugar transport</keyword>
<proteinExistence type="predicted"/>
<dbReference type="SUPFAM" id="SSF52728">
    <property type="entry name" value="PTS IIb component"/>
    <property type="match status" value="1"/>
</dbReference>
<gene>
    <name evidence="9" type="ORF">JF75_00120</name>
</gene>
<dbReference type="Pfam" id="PF03830">
    <property type="entry name" value="PTSIIB_sorb"/>
    <property type="match status" value="1"/>
</dbReference>
<dbReference type="Proteomes" id="UP000033612">
    <property type="component" value="Unassembled WGS sequence"/>
</dbReference>
<dbReference type="GO" id="GO:0008982">
    <property type="term" value="F:protein-N(PI)-phosphohistidine-sugar phosphotransferase activity"/>
    <property type="evidence" value="ECO:0007669"/>
    <property type="project" value="InterPro"/>
</dbReference>
<dbReference type="InterPro" id="IPR036667">
    <property type="entry name" value="PTS_IIB_sorbose-sp_sf"/>
</dbReference>
<dbReference type="AlphaFoldDB" id="A0A0F4LN35"/>
<comment type="caution">
    <text evidence="9">The sequence shown here is derived from an EMBL/GenBank/DDBJ whole genome shotgun (WGS) entry which is preliminary data.</text>
</comment>
<dbReference type="Gene3D" id="3.40.35.10">
    <property type="entry name" value="Phosphotransferase system, sorbose subfamily IIB component"/>
    <property type="match status" value="1"/>
</dbReference>
<dbReference type="STRING" id="1218506.JF75_00120"/>
<dbReference type="EMBL" id="JXLH01000001">
    <property type="protein sequence ID" value="KJY59990.1"/>
    <property type="molecule type" value="Genomic_DNA"/>
</dbReference>
<sequence length="161" mass="17790">MIKLFRVDHRLLHGQVAVSWYGAVGADCILIANDDVPKDPIRKASIKMAKPSGSKLVMQSIDRSIESLNSGITDKYHLMIIVESINDAYRIISKMNNKPKVLNLGGTKETSETRILAPSVNTNSKDEKQLKEIIEQGVKVEVQQVSTSSIKVVKETDLSAE</sequence>
<dbReference type="GO" id="GO:0016301">
    <property type="term" value="F:kinase activity"/>
    <property type="evidence" value="ECO:0007669"/>
    <property type="project" value="UniProtKB-KW"/>
</dbReference>
<dbReference type="RefSeq" id="WP_046331330.1">
    <property type="nucleotide sequence ID" value="NZ_JBHTBO010000012.1"/>
</dbReference>
<evidence type="ECO:0000256" key="4">
    <source>
        <dbReference type="ARBA" id="ARBA00022597"/>
    </source>
</evidence>
<evidence type="ECO:0000256" key="5">
    <source>
        <dbReference type="ARBA" id="ARBA00022679"/>
    </source>
</evidence>
<keyword evidence="6" id="KW-0598">Phosphotransferase system</keyword>
<comment type="subcellular location">
    <subcellularLocation>
        <location evidence="1">Cytoplasm</location>
    </subcellularLocation>
</comment>
<accession>A0A0F4LN35</accession>
<keyword evidence="2" id="KW-0813">Transport</keyword>
<evidence type="ECO:0000256" key="7">
    <source>
        <dbReference type="ARBA" id="ARBA00022777"/>
    </source>
</evidence>
<keyword evidence="5" id="KW-0808">Transferase</keyword>
<reference evidence="9 10" key="1">
    <citation type="submission" date="2015-01" db="EMBL/GenBank/DDBJ databases">
        <title>Comparative genomics of the lactic acid bacteria isolated from the honey bee gut.</title>
        <authorList>
            <person name="Ellegaard K.M."/>
            <person name="Tamarit D."/>
            <person name="Javelind E."/>
            <person name="Olofsson T."/>
            <person name="Andersson S.G."/>
            <person name="Vasquez A."/>
        </authorList>
    </citation>
    <scope>NUCLEOTIDE SEQUENCE [LARGE SCALE GENOMIC DNA]</scope>
    <source>
        <strain evidence="9 10">Hma2</strain>
    </source>
</reference>
<feature type="domain" description="PTS EIIB type-4" evidence="8">
    <location>
        <begin position="1"/>
        <end position="161"/>
    </location>
</feature>
<evidence type="ECO:0000259" key="8">
    <source>
        <dbReference type="PROSITE" id="PS51101"/>
    </source>
</evidence>
<evidence type="ECO:0000256" key="3">
    <source>
        <dbReference type="ARBA" id="ARBA00022490"/>
    </source>
</evidence>
<evidence type="ECO:0000256" key="6">
    <source>
        <dbReference type="ARBA" id="ARBA00022683"/>
    </source>
</evidence>
<evidence type="ECO:0000256" key="1">
    <source>
        <dbReference type="ARBA" id="ARBA00004496"/>
    </source>
</evidence>
<evidence type="ECO:0000256" key="2">
    <source>
        <dbReference type="ARBA" id="ARBA00022448"/>
    </source>
</evidence>
<keyword evidence="3" id="KW-0963">Cytoplasm</keyword>
<keyword evidence="10" id="KW-1185">Reference proteome</keyword>
<organism evidence="9 10">
    <name type="scientific">Lactobacillus kimbladii</name>
    <dbReference type="NCBI Taxonomy" id="1218506"/>
    <lineage>
        <taxon>Bacteria</taxon>
        <taxon>Bacillati</taxon>
        <taxon>Bacillota</taxon>
        <taxon>Bacilli</taxon>
        <taxon>Lactobacillales</taxon>
        <taxon>Lactobacillaceae</taxon>
        <taxon>Lactobacillus</taxon>
    </lineage>
</organism>
<dbReference type="PATRIC" id="fig|1218506.3.peg.36"/>
<protein>
    <submittedName>
        <fullName evidence="9">PTS Man IIB</fullName>
    </submittedName>
</protein>
<dbReference type="OrthoDB" id="9788818at2"/>